<accession>A0AAW0TTM0</accession>
<gene>
    <name evidence="1" type="ORF">O3P69_010216</name>
</gene>
<organism evidence="1 2">
    <name type="scientific">Scylla paramamosain</name>
    <name type="common">Mud crab</name>
    <dbReference type="NCBI Taxonomy" id="85552"/>
    <lineage>
        <taxon>Eukaryota</taxon>
        <taxon>Metazoa</taxon>
        <taxon>Ecdysozoa</taxon>
        <taxon>Arthropoda</taxon>
        <taxon>Crustacea</taxon>
        <taxon>Multicrustacea</taxon>
        <taxon>Malacostraca</taxon>
        <taxon>Eumalacostraca</taxon>
        <taxon>Eucarida</taxon>
        <taxon>Decapoda</taxon>
        <taxon>Pleocyemata</taxon>
        <taxon>Brachyura</taxon>
        <taxon>Eubrachyura</taxon>
        <taxon>Portunoidea</taxon>
        <taxon>Portunidae</taxon>
        <taxon>Portuninae</taxon>
        <taxon>Scylla</taxon>
    </lineage>
</organism>
<reference evidence="1 2" key="1">
    <citation type="submission" date="2023-03" db="EMBL/GenBank/DDBJ databases">
        <title>High-quality genome of Scylla paramamosain provides insights in environmental adaptation.</title>
        <authorList>
            <person name="Zhang L."/>
        </authorList>
    </citation>
    <scope>NUCLEOTIDE SEQUENCE [LARGE SCALE GENOMIC DNA]</scope>
    <source>
        <strain evidence="1">LZ_2023a</strain>
        <tissue evidence="1">Muscle</tissue>
    </source>
</reference>
<dbReference type="AlphaFoldDB" id="A0AAW0TTM0"/>
<sequence>MASVMEDVTRETAAISYNQDTSSSFKETVPFSSAEDGGVWDTRLETAAAEGEGDGHLDIMVEEKNSSSSLTPGEVHIETATALHGYRGDEEEGPSAEGGTVCSLPPLMSYDEDGSPAPDACAVAALLSPSQLRFMASAIARSIVRIKRRMEENTDNSTGMKLKEFIKMLINTLRAGHKSQLTFVGRDICLLKSLKTPVNQSEVKMHNLALNKIKYAILYYVTNYADERYAVWIFYVVYLTSQFFVNVTRYPSNGGTEDAECIIKALLLIRKCPTKNIAMDVEQAFGANNGKRKGRASESELLSALEKCDVKLIRFLVAKLCCCPHDGRYFAAIVGIVSRAPLFYEKHRYDSGVVRENLDFANSLWKQLLSLASETDKNIKDSVDNPFVDLGVNVIGVAMNALRVFYN</sequence>
<proteinExistence type="predicted"/>
<protein>
    <submittedName>
        <fullName evidence="1">Uncharacterized protein</fullName>
    </submittedName>
</protein>
<comment type="caution">
    <text evidence="1">The sequence shown here is derived from an EMBL/GenBank/DDBJ whole genome shotgun (WGS) entry which is preliminary data.</text>
</comment>
<evidence type="ECO:0000313" key="1">
    <source>
        <dbReference type="EMBL" id="KAK8390378.1"/>
    </source>
</evidence>
<keyword evidence="2" id="KW-1185">Reference proteome</keyword>
<dbReference type="EMBL" id="JARAKH010000025">
    <property type="protein sequence ID" value="KAK8390378.1"/>
    <property type="molecule type" value="Genomic_DNA"/>
</dbReference>
<evidence type="ECO:0000313" key="2">
    <source>
        <dbReference type="Proteomes" id="UP001487740"/>
    </source>
</evidence>
<name>A0AAW0TTM0_SCYPA</name>
<dbReference type="Proteomes" id="UP001487740">
    <property type="component" value="Unassembled WGS sequence"/>
</dbReference>